<evidence type="ECO:0000256" key="8">
    <source>
        <dbReference type="ARBA" id="ARBA00048617"/>
    </source>
</evidence>
<comment type="pathway">
    <text evidence="1 9">Porphyrin-containing compound metabolism; protoporphyrin-IX biosynthesis; coproporphyrinogen-III from 5-aminolevulinate: step 3/4.</text>
</comment>
<name>A0ABV7LY90_9GAMM</name>
<accession>A0ABV7LY90</accession>
<keyword evidence="4 9" id="KW-0456">Lyase</keyword>
<gene>
    <name evidence="11" type="ORF">ACFOEI_02760</name>
</gene>
<reference evidence="12" key="1">
    <citation type="journal article" date="2019" name="Int. J. Syst. Evol. Microbiol.">
        <title>The Global Catalogue of Microorganisms (GCM) 10K type strain sequencing project: providing services to taxonomists for standard genome sequencing and annotation.</title>
        <authorList>
            <consortium name="The Broad Institute Genomics Platform"/>
            <consortium name="The Broad Institute Genome Sequencing Center for Infectious Disease"/>
            <person name="Wu L."/>
            <person name="Ma J."/>
        </authorList>
    </citation>
    <scope>NUCLEOTIDE SEQUENCE [LARGE SCALE GENOMIC DNA]</scope>
    <source>
        <strain evidence="12">KCTC 12847</strain>
    </source>
</reference>
<evidence type="ECO:0000256" key="2">
    <source>
        <dbReference type="ARBA" id="ARBA00008133"/>
    </source>
</evidence>
<proteinExistence type="inferred from homology"/>
<comment type="caution">
    <text evidence="11">The sequence shown here is derived from an EMBL/GenBank/DDBJ whole genome shotgun (WGS) entry which is preliminary data.</text>
</comment>
<dbReference type="InterPro" id="IPR039793">
    <property type="entry name" value="UROS/Hem4"/>
</dbReference>
<keyword evidence="12" id="KW-1185">Reference proteome</keyword>
<dbReference type="Pfam" id="PF02602">
    <property type="entry name" value="HEM4"/>
    <property type="match status" value="1"/>
</dbReference>
<evidence type="ECO:0000313" key="11">
    <source>
        <dbReference type="EMBL" id="MFC3290992.1"/>
    </source>
</evidence>
<dbReference type="EMBL" id="JBHRUH010000004">
    <property type="protein sequence ID" value="MFC3290992.1"/>
    <property type="molecule type" value="Genomic_DNA"/>
</dbReference>
<dbReference type="InterPro" id="IPR036108">
    <property type="entry name" value="4pyrrol_syn_uPrphyn_synt_sf"/>
</dbReference>
<dbReference type="RefSeq" id="WP_019019109.1">
    <property type="nucleotide sequence ID" value="NZ_BMXD01000006.1"/>
</dbReference>
<evidence type="ECO:0000256" key="1">
    <source>
        <dbReference type="ARBA" id="ARBA00004772"/>
    </source>
</evidence>
<dbReference type="InterPro" id="IPR003754">
    <property type="entry name" value="4pyrrol_synth_uPrphyn_synth"/>
</dbReference>
<dbReference type="PANTHER" id="PTHR38042">
    <property type="entry name" value="UROPORPHYRINOGEN-III SYNTHASE, CHLOROPLASTIC"/>
    <property type="match status" value="1"/>
</dbReference>
<sequence length="263" mass="28028">MASPPRVLITRPGKRAQPLRQALEAVGVEAVSLEALRLEALAESPETRQAWLDFDLFQRVVVISPFAAECLADGLDRYWPQLPLGPSFYAVGAGTAKVLHETLGVRVHMPPANAVDNSSESLLRLPSLQRLDEQRVLLAAGEGGRTMLADSLAQRGAKLTRLALYRRIPVEPGGPGAQYLTQGDFSALVVTSGELLEHLAGWCSAKALNQPLIVSSQRLATLAHTLGYLRPHVAQGATPVALAAAVANACNLDGADHDDLEKG</sequence>
<evidence type="ECO:0000256" key="5">
    <source>
        <dbReference type="ARBA" id="ARBA00023244"/>
    </source>
</evidence>
<evidence type="ECO:0000256" key="6">
    <source>
        <dbReference type="ARBA" id="ARBA00037589"/>
    </source>
</evidence>
<comment type="catalytic activity">
    <reaction evidence="8 9">
        <text>hydroxymethylbilane = uroporphyrinogen III + H2O</text>
        <dbReference type="Rhea" id="RHEA:18965"/>
        <dbReference type="ChEBI" id="CHEBI:15377"/>
        <dbReference type="ChEBI" id="CHEBI:57308"/>
        <dbReference type="ChEBI" id="CHEBI:57845"/>
        <dbReference type="EC" id="4.2.1.75"/>
    </reaction>
</comment>
<dbReference type="PANTHER" id="PTHR38042:SF1">
    <property type="entry name" value="UROPORPHYRINOGEN-III SYNTHASE, CHLOROPLASTIC"/>
    <property type="match status" value="1"/>
</dbReference>
<dbReference type="CDD" id="cd06578">
    <property type="entry name" value="HemD"/>
    <property type="match status" value="1"/>
</dbReference>
<feature type="domain" description="Tetrapyrrole biosynthesis uroporphyrinogen III synthase" evidence="10">
    <location>
        <begin position="19"/>
        <end position="217"/>
    </location>
</feature>
<comment type="similarity">
    <text evidence="2 9">Belongs to the uroporphyrinogen-III synthase family.</text>
</comment>
<dbReference type="SUPFAM" id="SSF69618">
    <property type="entry name" value="HemD-like"/>
    <property type="match status" value="1"/>
</dbReference>
<organism evidence="11 12">
    <name type="scientific">Modicisalibacter luteus</name>
    <dbReference type="NCBI Taxonomy" id="453962"/>
    <lineage>
        <taxon>Bacteria</taxon>
        <taxon>Pseudomonadati</taxon>
        <taxon>Pseudomonadota</taxon>
        <taxon>Gammaproteobacteria</taxon>
        <taxon>Oceanospirillales</taxon>
        <taxon>Halomonadaceae</taxon>
        <taxon>Modicisalibacter</taxon>
    </lineage>
</organism>
<dbReference type="Gene3D" id="3.40.50.10090">
    <property type="match status" value="2"/>
</dbReference>
<dbReference type="EC" id="4.2.1.75" evidence="3 9"/>
<evidence type="ECO:0000256" key="4">
    <source>
        <dbReference type="ARBA" id="ARBA00023239"/>
    </source>
</evidence>
<dbReference type="GO" id="GO:0004852">
    <property type="term" value="F:uroporphyrinogen-III synthase activity"/>
    <property type="evidence" value="ECO:0007669"/>
    <property type="project" value="UniProtKB-EC"/>
</dbReference>
<keyword evidence="5 9" id="KW-0627">Porphyrin biosynthesis</keyword>
<evidence type="ECO:0000313" key="12">
    <source>
        <dbReference type="Proteomes" id="UP001595640"/>
    </source>
</evidence>
<evidence type="ECO:0000256" key="7">
    <source>
        <dbReference type="ARBA" id="ARBA00040167"/>
    </source>
</evidence>
<evidence type="ECO:0000256" key="9">
    <source>
        <dbReference type="RuleBase" id="RU366031"/>
    </source>
</evidence>
<protein>
    <recommendedName>
        <fullName evidence="7 9">Uroporphyrinogen-III synthase</fullName>
        <ecNumber evidence="3 9">4.2.1.75</ecNumber>
    </recommendedName>
</protein>
<dbReference type="Proteomes" id="UP001595640">
    <property type="component" value="Unassembled WGS sequence"/>
</dbReference>
<evidence type="ECO:0000259" key="10">
    <source>
        <dbReference type="Pfam" id="PF02602"/>
    </source>
</evidence>
<evidence type="ECO:0000256" key="3">
    <source>
        <dbReference type="ARBA" id="ARBA00013109"/>
    </source>
</evidence>
<comment type="function">
    <text evidence="6 9">Catalyzes cyclization of the linear tetrapyrrole, hydroxymethylbilane, to the macrocyclic uroporphyrinogen III.</text>
</comment>